<name>A0A151CE24_9BACT</name>
<sequence>MESFESYVKKRNLKLGKDIVDRKKIYLDTKYWVDFCNIALQKNTNNAISKVYEYSRKLVEENKVIFPISYRIYIELLRQSDEETLFETVKIMDYLSQGVAIISEEERVELEILYFLRKNTSKSKEINLHEPIELVWTKIVNILGVMSPQLSAISLEENLQVKKMFFDYTWDMSLYKMLLSMGMDNIGKFPTERSITDELNLEKIEYFEQNNTLNQTYMSELSAILDLYREKFNNLLQHIHFEYFKVESIDSEDQQDYSNQVANIIYYMFEKQKNEIFLPSWDIMAKIHALIRWDKNRKYKDNDFNDIGHIVTALPYFDYFFTEKSFSSLITQSKYNDKYNCKVVWKYEDALSELKEIKGA</sequence>
<gene>
    <name evidence="1" type="ORF">AS592_03295</name>
</gene>
<protein>
    <submittedName>
        <fullName evidence="1">Uncharacterized protein</fullName>
    </submittedName>
</protein>
<comment type="caution">
    <text evidence="1">The sequence shown here is derived from an EMBL/GenBank/DDBJ whole genome shotgun (WGS) entry which is preliminary data.</text>
</comment>
<evidence type="ECO:0000313" key="1">
    <source>
        <dbReference type="EMBL" id="KYJ85778.1"/>
    </source>
</evidence>
<dbReference type="RefSeq" id="WP_067332219.1">
    <property type="nucleotide sequence ID" value="NZ_LNKT01000067.1"/>
</dbReference>
<organism evidence="1 2">
    <name type="scientific">Sulfurovum riftiae</name>
    <dbReference type="NCBI Taxonomy" id="1630136"/>
    <lineage>
        <taxon>Bacteria</taxon>
        <taxon>Pseudomonadati</taxon>
        <taxon>Campylobacterota</taxon>
        <taxon>Epsilonproteobacteria</taxon>
        <taxon>Campylobacterales</taxon>
        <taxon>Sulfurovaceae</taxon>
        <taxon>Sulfurovum</taxon>
    </lineage>
</organism>
<proteinExistence type="predicted"/>
<dbReference type="STRING" id="1630136.AS592_03295"/>
<accession>A0A151CE24</accession>
<dbReference type="Proteomes" id="UP000075359">
    <property type="component" value="Unassembled WGS sequence"/>
</dbReference>
<dbReference type="AlphaFoldDB" id="A0A151CE24"/>
<reference evidence="1 2" key="1">
    <citation type="submission" date="2015-11" db="EMBL/GenBank/DDBJ databases">
        <title>Draft genome of Sulfurovum riftiae 1812E, a member of the Epsilonproteobacteria isolated from the tube of the deep-sea hydrothermal vent tubewom Riftia pachyptila.</title>
        <authorList>
            <person name="Vetriani C."/>
            <person name="Giovannelli D."/>
        </authorList>
    </citation>
    <scope>NUCLEOTIDE SEQUENCE [LARGE SCALE GENOMIC DNA]</scope>
    <source>
        <strain evidence="1 2">1812E</strain>
    </source>
</reference>
<evidence type="ECO:0000313" key="2">
    <source>
        <dbReference type="Proteomes" id="UP000075359"/>
    </source>
</evidence>
<dbReference type="EMBL" id="LNKT01000067">
    <property type="protein sequence ID" value="KYJ85778.1"/>
    <property type="molecule type" value="Genomic_DNA"/>
</dbReference>
<dbReference type="OrthoDB" id="9151654at2"/>
<keyword evidence="2" id="KW-1185">Reference proteome</keyword>